<keyword evidence="4" id="KW-0413">Isomerase</keyword>
<dbReference type="PANTHER" id="PTHR38041">
    <property type="entry name" value="CHORISMATE MUTASE"/>
    <property type="match status" value="1"/>
</dbReference>
<dbReference type="EMBL" id="BHZD01000001">
    <property type="protein sequence ID" value="GCD47441.1"/>
    <property type="molecule type" value="Genomic_DNA"/>
</dbReference>
<dbReference type="RefSeq" id="WP_371859036.1">
    <property type="nucleotide sequence ID" value="NZ_BHZD01000001.1"/>
</dbReference>
<evidence type="ECO:0000313" key="8">
    <source>
        <dbReference type="Proteomes" id="UP000286746"/>
    </source>
</evidence>
<dbReference type="InterPro" id="IPR008240">
    <property type="entry name" value="Chorismate_mutase_periplasmic"/>
</dbReference>
<reference evidence="7 8" key="1">
    <citation type="submission" date="2018-11" db="EMBL/GenBank/DDBJ databases">
        <title>Whole genome sequence of Streptomyces paromomycinus NBRC 15454(T).</title>
        <authorList>
            <person name="Komaki H."/>
            <person name="Tamura T."/>
        </authorList>
    </citation>
    <scope>NUCLEOTIDE SEQUENCE [LARGE SCALE GENOMIC DNA]</scope>
    <source>
        <strain evidence="7 8">NBRC 15454</strain>
    </source>
</reference>
<dbReference type="SUPFAM" id="SSF48600">
    <property type="entry name" value="Chorismate mutase II"/>
    <property type="match status" value="1"/>
</dbReference>
<dbReference type="InterPro" id="IPR051331">
    <property type="entry name" value="Chorismate_mutase-related"/>
</dbReference>
<keyword evidence="3 5" id="KW-0732">Signal</keyword>
<keyword evidence="8" id="KW-1185">Reference proteome</keyword>
<evidence type="ECO:0000256" key="3">
    <source>
        <dbReference type="ARBA" id="ARBA00022729"/>
    </source>
</evidence>
<dbReference type="GO" id="GO:0009697">
    <property type="term" value="P:salicylic acid biosynthetic process"/>
    <property type="evidence" value="ECO:0007669"/>
    <property type="project" value="TreeGrafter"/>
</dbReference>
<dbReference type="Proteomes" id="UP000286746">
    <property type="component" value="Unassembled WGS sequence"/>
</dbReference>
<dbReference type="PROSITE" id="PS51168">
    <property type="entry name" value="CHORISMATE_MUT_2"/>
    <property type="match status" value="1"/>
</dbReference>
<dbReference type="Gene3D" id="1.20.59.10">
    <property type="entry name" value="Chorismate mutase"/>
    <property type="match status" value="1"/>
</dbReference>
<evidence type="ECO:0000256" key="1">
    <source>
        <dbReference type="ARBA" id="ARBA00004817"/>
    </source>
</evidence>
<proteinExistence type="predicted"/>
<organism evidence="7 8">
    <name type="scientific">Streptomyces paromomycinus</name>
    <name type="common">Streptomyces rimosus subsp. paromomycinus</name>
    <dbReference type="NCBI Taxonomy" id="92743"/>
    <lineage>
        <taxon>Bacteria</taxon>
        <taxon>Bacillati</taxon>
        <taxon>Actinomycetota</taxon>
        <taxon>Actinomycetes</taxon>
        <taxon>Kitasatosporales</taxon>
        <taxon>Streptomycetaceae</taxon>
        <taxon>Streptomyces</taxon>
    </lineage>
</organism>
<dbReference type="EC" id="5.4.99.5" evidence="2"/>
<dbReference type="SMART" id="SM00830">
    <property type="entry name" value="CM_2"/>
    <property type="match status" value="1"/>
</dbReference>
<comment type="caution">
    <text evidence="7">The sequence shown here is derived from an EMBL/GenBank/DDBJ whole genome shotgun (WGS) entry which is preliminary data.</text>
</comment>
<evidence type="ECO:0000256" key="2">
    <source>
        <dbReference type="ARBA" id="ARBA00012404"/>
    </source>
</evidence>
<protein>
    <recommendedName>
        <fullName evidence="2">chorismate mutase</fullName>
        <ecNumber evidence="2">5.4.99.5</ecNumber>
    </recommendedName>
</protein>
<dbReference type="GO" id="GO:0004106">
    <property type="term" value="F:chorismate mutase activity"/>
    <property type="evidence" value="ECO:0007669"/>
    <property type="project" value="UniProtKB-EC"/>
</dbReference>
<dbReference type="GO" id="GO:0046417">
    <property type="term" value="P:chorismate metabolic process"/>
    <property type="evidence" value="ECO:0007669"/>
    <property type="project" value="InterPro"/>
</dbReference>
<dbReference type="UniPathway" id="UPA00120">
    <property type="reaction ID" value="UER00203"/>
</dbReference>
<feature type="signal peptide" evidence="5">
    <location>
        <begin position="1"/>
        <end position="34"/>
    </location>
</feature>
<comment type="pathway">
    <text evidence="1">Metabolic intermediate biosynthesis; prephenate biosynthesis; prephenate from chorismate: step 1/1.</text>
</comment>
<dbReference type="PANTHER" id="PTHR38041:SF2">
    <property type="entry name" value="SECRETED CHORISMATE MUTASE"/>
    <property type="match status" value="1"/>
</dbReference>
<dbReference type="Pfam" id="PF01817">
    <property type="entry name" value="CM_2"/>
    <property type="match status" value="1"/>
</dbReference>
<evidence type="ECO:0000256" key="4">
    <source>
        <dbReference type="ARBA" id="ARBA00023235"/>
    </source>
</evidence>
<accession>A0A401WDT2</accession>
<dbReference type="InterPro" id="IPR036979">
    <property type="entry name" value="CM_dom_sf"/>
</dbReference>
<dbReference type="InterPro" id="IPR002701">
    <property type="entry name" value="CM_II_prokaryot"/>
</dbReference>
<evidence type="ECO:0000256" key="5">
    <source>
        <dbReference type="SAM" id="SignalP"/>
    </source>
</evidence>
<dbReference type="NCBIfam" id="TIGR01806">
    <property type="entry name" value="CM_mono2"/>
    <property type="match status" value="1"/>
</dbReference>
<gene>
    <name evidence="7" type="ORF">GKJPGBOP_07207</name>
</gene>
<name>A0A401WDT2_STREY</name>
<feature type="chain" id="PRO_5019281392" description="chorismate mutase" evidence="5">
    <location>
        <begin position="35"/>
        <end position="229"/>
    </location>
</feature>
<evidence type="ECO:0000313" key="7">
    <source>
        <dbReference type="EMBL" id="GCD47441.1"/>
    </source>
</evidence>
<sequence length="229" mass="23965">MVSDARTSLRRLLVAGAAATALLSAVPAPASASAAPGSAVVLPASPPTTPAATVREAVALRPVVALSARRLATADLVAAAKWGTGSPVDDPVREQQVLDAVARRAAELGADPRWTARIFRDQIEANKTVQRGLHRRWAADPARVPGDRPDLGEVRKEINRVNDALVRAIAASGEARTSPRCVPSLAGAAVDVRREQRLDILHTAALVRSVRSVCGGEGRAPVSWPAQAF</sequence>
<evidence type="ECO:0000259" key="6">
    <source>
        <dbReference type="PROSITE" id="PS51168"/>
    </source>
</evidence>
<feature type="domain" description="Chorismate mutase" evidence="6">
    <location>
        <begin position="42"/>
        <end position="134"/>
    </location>
</feature>
<dbReference type="AlphaFoldDB" id="A0A401WDT2"/>
<dbReference type="NCBIfam" id="NF006741">
    <property type="entry name" value="PRK09269.1"/>
    <property type="match status" value="1"/>
</dbReference>
<dbReference type="InterPro" id="IPR036263">
    <property type="entry name" value="Chorismate_II_sf"/>
</dbReference>
<dbReference type="PROSITE" id="PS51318">
    <property type="entry name" value="TAT"/>
    <property type="match status" value="1"/>
</dbReference>
<dbReference type="InterPro" id="IPR006311">
    <property type="entry name" value="TAT_signal"/>
</dbReference>